<reference evidence="2 3" key="1">
    <citation type="journal article" date="2019" name="Int. J. Syst. Evol. Microbiol.">
        <title>The Global Catalogue of Microorganisms (GCM) 10K type strain sequencing project: providing services to taxonomists for standard genome sequencing and annotation.</title>
        <authorList>
            <consortium name="The Broad Institute Genomics Platform"/>
            <consortium name="The Broad Institute Genome Sequencing Center for Infectious Disease"/>
            <person name="Wu L."/>
            <person name="Ma J."/>
        </authorList>
    </citation>
    <scope>NUCLEOTIDE SEQUENCE [LARGE SCALE GENOMIC DNA]</scope>
    <source>
        <strain evidence="2 3">JCM 15309</strain>
    </source>
</reference>
<name>A0ABN2R0E3_9ACTN</name>
<evidence type="ECO:0008006" key="4">
    <source>
        <dbReference type="Google" id="ProtNLM"/>
    </source>
</evidence>
<evidence type="ECO:0000256" key="1">
    <source>
        <dbReference type="SAM" id="Phobius"/>
    </source>
</evidence>
<proteinExistence type="predicted"/>
<feature type="transmembrane region" description="Helical" evidence="1">
    <location>
        <begin position="40"/>
        <end position="60"/>
    </location>
</feature>
<evidence type="ECO:0000313" key="3">
    <source>
        <dbReference type="Proteomes" id="UP001500571"/>
    </source>
</evidence>
<keyword evidence="1" id="KW-0812">Transmembrane</keyword>
<dbReference type="EMBL" id="BAAAPB010000002">
    <property type="protein sequence ID" value="GAA1961413.1"/>
    <property type="molecule type" value="Genomic_DNA"/>
</dbReference>
<accession>A0ABN2R0E3</accession>
<keyword evidence="1" id="KW-0472">Membrane</keyword>
<dbReference type="Proteomes" id="UP001500571">
    <property type="component" value="Unassembled WGS sequence"/>
</dbReference>
<evidence type="ECO:0000313" key="2">
    <source>
        <dbReference type="EMBL" id="GAA1961413.1"/>
    </source>
</evidence>
<dbReference type="RefSeq" id="WP_344044823.1">
    <property type="nucleotide sequence ID" value="NZ_BAAAPB010000002.1"/>
</dbReference>
<keyword evidence="3" id="KW-1185">Reference proteome</keyword>
<comment type="caution">
    <text evidence="2">The sequence shown here is derived from an EMBL/GenBank/DDBJ whole genome shotgun (WGS) entry which is preliminary data.</text>
</comment>
<keyword evidence="1" id="KW-1133">Transmembrane helix</keyword>
<protein>
    <recommendedName>
        <fullName evidence="4">Septum formation initiator family protein</fullName>
    </recommendedName>
</protein>
<sequence>MSNAAASKIVSRRLAWLEPSALQRARLSVVPRRRVQASRFPFVTLVSLMLLGGVVGLLCFNTSMQQAAFTESRLENQATTLAAQQESLEMDLEKLRDPQHVAEAAEKQGMVIPGNVAMLQLGTGKVSGEPAPANGDVTPPLWVPVRKPSFR</sequence>
<organism evidence="2 3">
    <name type="scientific">Nocardioides panacihumi</name>
    <dbReference type="NCBI Taxonomy" id="400774"/>
    <lineage>
        <taxon>Bacteria</taxon>
        <taxon>Bacillati</taxon>
        <taxon>Actinomycetota</taxon>
        <taxon>Actinomycetes</taxon>
        <taxon>Propionibacteriales</taxon>
        <taxon>Nocardioidaceae</taxon>
        <taxon>Nocardioides</taxon>
    </lineage>
</organism>
<gene>
    <name evidence="2" type="ORF">GCM10009798_21470</name>
</gene>